<evidence type="ECO:0000313" key="2">
    <source>
        <dbReference type="EMBL" id="BAK03758.1"/>
    </source>
</evidence>
<dbReference type="EMBL" id="AK372560">
    <property type="protein sequence ID" value="BAK03758.1"/>
    <property type="molecule type" value="mRNA"/>
</dbReference>
<reference evidence="2" key="1">
    <citation type="journal article" date="2011" name="Plant Physiol.">
        <title>Comprehensive sequence analysis of 24,783 barley full-length cDNAs derived from 12 clone libraries.</title>
        <authorList>
            <person name="Matsumoto T."/>
            <person name="Tanaka T."/>
            <person name="Sakai H."/>
            <person name="Amano N."/>
            <person name="Kanamori H."/>
            <person name="Kurita K."/>
            <person name="Kikuta A."/>
            <person name="Kamiya K."/>
            <person name="Yamamoto M."/>
            <person name="Ikawa H."/>
            <person name="Fujii N."/>
            <person name="Hori K."/>
            <person name="Itoh T."/>
            <person name="Sato K."/>
        </authorList>
    </citation>
    <scope>NUCLEOTIDE SEQUENCE</scope>
    <source>
        <tissue evidence="2">Seed</tissue>
    </source>
</reference>
<feature type="region of interest" description="Disordered" evidence="1">
    <location>
        <begin position="86"/>
        <end position="111"/>
    </location>
</feature>
<dbReference type="AlphaFoldDB" id="F2E8T6"/>
<sequence length="111" mass="12970">MAPYKIGSSEQEYMEKNKRRDIIENANAHTNTHTHTYSRTSRRPAEERAQKKAFDDPTAITKLISTTSKEEDLNIHLHLTKQEEELERWPSSRHPTTPREVEVSYGNEVIH</sequence>
<feature type="region of interest" description="Disordered" evidence="1">
    <location>
        <begin position="27"/>
        <end position="54"/>
    </location>
</feature>
<accession>F2E8T6</accession>
<feature type="compositionally biased region" description="Low complexity" evidence="1">
    <location>
        <begin position="27"/>
        <end position="39"/>
    </location>
</feature>
<name>F2E8T6_HORVV</name>
<feature type="compositionally biased region" description="Basic and acidic residues" evidence="1">
    <location>
        <begin position="43"/>
        <end position="54"/>
    </location>
</feature>
<protein>
    <submittedName>
        <fullName evidence="2">Predicted protein</fullName>
    </submittedName>
</protein>
<evidence type="ECO:0000256" key="1">
    <source>
        <dbReference type="SAM" id="MobiDB-lite"/>
    </source>
</evidence>
<organism evidence="2">
    <name type="scientific">Hordeum vulgare subsp. vulgare</name>
    <name type="common">Domesticated barley</name>
    <dbReference type="NCBI Taxonomy" id="112509"/>
    <lineage>
        <taxon>Eukaryota</taxon>
        <taxon>Viridiplantae</taxon>
        <taxon>Streptophyta</taxon>
        <taxon>Embryophyta</taxon>
        <taxon>Tracheophyta</taxon>
        <taxon>Spermatophyta</taxon>
        <taxon>Magnoliopsida</taxon>
        <taxon>Liliopsida</taxon>
        <taxon>Poales</taxon>
        <taxon>Poaceae</taxon>
        <taxon>BOP clade</taxon>
        <taxon>Pooideae</taxon>
        <taxon>Triticodae</taxon>
        <taxon>Triticeae</taxon>
        <taxon>Hordeinae</taxon>
        <taxon>Hordeum</taxon>
    </lineage>
</organism>
<proteinExistence type="evidence at transcript level"/>